<feature type="region of interest" description="Disordered" evidence="1">
    <location>
        <begin position="1"/>
        <end position="32"/>
    </location>
</feature>
<dbReference type="AlphaFoldDB" id="A0A8H4VGD1"/>
<comment type="caution">
    <text evidence="2">The sequence shown here is derived from an EMBL/GenBank/DDBJ whole genome shotgun (WGS) entry which is preliminary data.</text>
</comment>
<dbReference type="Proteomes" id="UP000562929">
    <property type="component" value="Unassembled WGS sequence"/>
</dbReference>
<dbReference type="EMBL" id="JAACLJ010000001">
    <property type="protein sequence ID" value="KAF4594944.1"/>
    <property type="molecule type" value="Genomic_DNA"/>
</dbReference>
<name>A0A8H4VGD1_9HYPO</name>
<proteinExistence type="predicted"/>
<sequence>MAYRSWYRQEQESLSGGRAKPPGESRGTSSLDFRPLLRADTSIARHCYEFATCLESAEKNNALALLIDH</sequence>
<keyword evidence="3" id="KW-1185">Reference proteome</keyword>
<organism evidence="2 3">
    <name type="scientific">Ophiocordyceps camponoti-floridani</name>
    <dbReference type="NCBI Taxonomy" id="2030778"/>
    <lineage>
        <taxon>Eukaryota</taxon>
        <taxon>Fungi</taxon>
        <taxon>Dikarya</taxon>
        <taxon>Ascomycota</taxon>
        <taxon>Pezizomycotina</taxon>
        <taxon>Sordariomycetes</taxon>
        <taxon>Hypocreomycetidae</taxon>
        <taxon>Hypocreales</taxon>
        <taxon>Ophiocordycipitaceae</taxon>
        <taxon>Ophiocordyceps</taxon>
    </lineage>
</organism>
<protein>
    <submittedName>
        <fullName evidence="2">Uncharacterized protein</fullName>
    </submittedName>
</protein>
<evidence type="ECO:0000256" key="1">
    <source>
        <dbReference type="SAM" id="MobiDB-lite"/>
    </source>
</evidence>
<reference evidence="2 3" key="1">
    <citation type="journal article" date="2020" name="G3 (Bethesda)">
        <title>Genetic Underpinnings of Host Manipulation by Ophiocordyceps as Revealed by Comparative Transcriptomics.</title>
        <authorList>
            <person name="Will I."/>
            <person name="Das B."/>
            <person name="Trinh T."/>
            <person name="Brachmann A."/>
            <person name="Ohm R.A."/>
            <person name="de Bekker C."/>
        </authorList>
    </citation>
    <scope>NUCLEOTIDE SEQUENCE [LARGE SCALE GENOMIC DNA]</scope>
    <source>
        <strain evidence="2 3">EC05</strain>
    </source>
</reference>
<evidence type="ECO:0000313" key="2">
    <source>
        <dbReference type="EMBL" id="KAF4594944.1"/>
    </source>
</evidence>
<accession>A0A8H4VGD1</accession>
<gene>
    <name evidence="2" type="ORF">GQ602_000557</name>
</gene>
<evidence type="ECO:0000313" key="3">
    <source>
        <dbReference type="Proteomes" id="UP000562929"/>
    </source>
</evidence>